<proteinExistence type="predicted"/>
<evidence type="ECO:0000313" key="3">
    <source>
        <dbReference type="Proteomes" id="UP000683557"/>
    </source>
</evidence>
<dbReference type="Proteomes" id="UP000683557">
    <property type="component" value="Chromosome"/>
</dbReference>
<reference evidence="2 3" key="1">
    <citation type="submission" date="2021-06" db="EMBL/GenBank/DDBJ databases">
        <title>Gemonas diversity in paddy soil.</title>
        <authorList>
            <person name="Liu G."/>
        </authorList>
    </citation>
    <scope>NUCLEOTIDE SEQUENCE [LARGE SCALE GENOMIC DNA]</scope>
    <source>
        <strain evidence="2 3">RG10</strain>
    </source>
</reference>
<name>A0ABX8J661_9BACT</name>
<sequence>MLLEKYMVTSCYSGNAADNLAGSPALLLESALIGMDRLAVQQIYADSGLSPLCFCEQVIAPALTVIGEKWDRGDLSLSHVYMSGRLCEEFMEQVLGGHPPLVDERRRVALAVLEDYHLLGKRLVGFVLKGAGISYLDYGTVGAQELVHRVQRDGVRVLLISTLMLPSALKVREVRDGLDRLGLECRIIVGGAPFRLDPALHREVGADLGCDTASQVLLALAQLREGVS</sequence>
<dbReference type="Pfam" id="PF02607">
    <property type="entry name" value="B12-binding_2"/>
    <property type="match status" value="1"/>
</dbReference>
<dbReference type="InterPro" id="IPR006158">
    <property type="entry name" value="Cobalamin-bd"/>
</dbReference>
<accession>A0ABX8J661</accession>
<dbReference type="PROSITE" id="PS51332">
    <property type="entry name" value="B12_BINDING"/>
    <property type="match status" value="1"/>
</dbReference>
<dbReference type="InterPro" id="IPR003759">
    <property type="entry name" value="Cbl-bd_cap"/>
</dbReference>
<feature type="domain" description="B12-binding" evidence="1">
    <location>
        <begin position="104"/>
        <end position="228"/>
    </location>
</feature>
<organism evidence="2 3">
    <name type="scientific">Geomonas oryzisoli</name>
    <dbReference type="NCBI Taxonomy" id="2847992"/>
    <lineage>
        <taxon>Bacteria</taxon>
        <taxon>Pseudomonadati</taxon>
        <taxon>Thermodesulfobacteriota</taxon>
        <taxon>Desulfuromonadia</taxon>
        <taxon>Geobacterales</taxon>
        <taxon>Geobacteraceae</taxon>
        <taxon>Geomonas</taxon>
    </lineage>
</organism>
<gene>
    <name evidence="2" type="ORF">KP004_19365</name>
</gene>
<evidence type="ECO:0000259" key="1">
    <source>
        <dbReference type="PROSITE" id="PS51332"/>
    </source>
</evidence>
<evidence type="ECO:0000313" key="2">
    <source>
        <dbReference type="EMBL" id="QWV93298.1"/>
    </source>
</evidence>
<protein>
    <submittedName>
        <fullName evidence="2">Cobalamin-dependent protein</fullName>
    </submittedName>
</protein>
<dbReference type="RefSeq" id="WP_216800023.1">
    <property type="nucleotide sequence ID" value="NZ_CP076723.1"/>
</dbReference>
<keyword evidence="3" id="KW-1185">Reference proteome</keyword>
<dbReference type="EMBL" id="CP076723">
    <property type="protein sequence ID" value="QWV93298.1"/>
    <property type="molecule type" value="Genomic_DNA"/>
</dbReference>
<dbReference type="Pfam" id="PF02310">
    <property type="entry name" value="B12-binding"/>
    <property type="match status" value="1"/>
</dbReference>